<organism evidence="1 2">
    <name type="scientific">Brachionus calyciflorus</name>
    <dbReference type="NCBI Taxonomy" id="104777"/>
    <lineage>
        <taxon>Eukaryota</taxon>
        <taxon>Metazoa</taxon>
        <taxon>Spiralia</taxon>
        <taxon>Gnathifera</taxon>
        <taxon>Rotifera</taxon>
        <taxon>Eurotatoria</taxon>
        <taxon>Monogononta</taxon>
        <taxon>Pseudotrocha</taxon>
        <taxon>Ploima</taxon>
        <taxon>Brachionidae</taxon>
        <taxon>Brachionus</taxon>
    </lineage>
</organism>
<evidence type="ECO:0000313" key="1">
    <source>
        <dbReference type="EMBL" id="CAF1090752.1"/>
    </source>
</evidence>
<reference evidence="1" key="1">
    <citation type="submission" date="2021-02" db="EMBL/GenBank/DDBJ databases">
        <authorList>
            <person name="Nowell W R."/>
        </authorList>
    </citation>
    <scope>NUCLEOTIDE SEQUENCE</scope>
    <source>
        <strain evidence="1">Ploen Becks lab</strain>
    </source>
</reference>
<protein>
    <submittedName>
        <fullName evidence="1">Uncharacterized protein</fullName>
    </submittedName>
</protein>
<evidence type="ECO:0000313" key="2">
    <source>
        <dbReference type="Proteomes" id="UP000663879"/>
    </source>
</evidence>
<accession>A0A814NAH0</accession>
<comment type="caution">
    <text evidence="1">The sequence shown here is derived from an EMBL/GenBank/DDBJ whole genome shotgun (WGS) entry which is preliminary data.</text>
</comment>
<dbReference type="AlphaFoldDB" id="A0A814NAH0"/>
<name>A0A814NAH0_9BILA</name>
<dbReference type="Proteomes" id="UP000663879">
    <property type="component" value="Unassembled WGS sequence"/>
</dbReference>
<sequence length="179" mass="20843">MSKLPSVIVVDFSWAMINSILEAFNSCSMRNYLYLSYDIMILKKNKEKAFLNCLMSTKVYLCSTHFLKLIISKAEKIKPQNEIKRIFIFGFTLLQNSTSLQEFENNLIDLYSIFNEQFESISTSDSLKRLEKNVRTRNLNNDDIDRLITGFETDSSEIDKIEFEDVLNENDKQTLKSSS</sequence>
<proteinExistence type="predicted"/>
<gene>
    <name evidence="1" type="ORF">OXX778_LOCUS20657</name>
</gene>
<dbReference type="EMBL" id="CAJNOC010007033">
    <property type="protein sequence ID" value="CAF1090752.1"/>
    <property type="molecule type" value="Genomic_DNA"/>
</dbReference>
<dbReference type="OrthoDB" id="7695773at2759"/>
<keyword evidence="2" id="KW-1185">Reference proteome</keyword>